<dbReference type="Gene3D" id="3.40.50.1820">
    <property type="entry name" value="alpha/beta hydrolase"/>
    <property type="match status" value="3"/>
</dbReference>
<reference evidence="4 5" key="1">
    <citation type="submission" date="2021-05" db="EMBL/GenBank/DDBJ databases">
        <title>Genome Assembly of Synthetic Allotetraploid Brassica napus Reveals Homoeologous Exchanges between Subgenomes.</title>
        <authorList>
            <person name="Davis J.T."/>
        </authorList>
    </citation>
    <scope>NUCLEOTIDE SEQUENCE [LARGE SCALE GENOMIC DNA]</scope>
    <source>
        <strain evidence="5">cv. Da-Ae</strain>
        <tissue evidence="4">Seedling</tissue>
    </source>
</reference>
<dbReference type="InterPro" id="IPR000073">
    <property type="entry name" value="AB_hydrolase_1"/>
</dbReference>
<feature type="domain" description="AB hydrolase-1" evidence="3">
    <location>
        <begin position="32"/>
        <end position="133"/>
    </location>
</feature>
<dbReference type="PRINTS" id="PR00111">
    <property type="entry name" value="ABHYDROLASE"/>
</dbReference>
<comment type="similarity">
    <text evidence="2">Belongs to the AB hydrolase superfamily. Epoxide hydrolase family.</text>
</comment>
<dbReference type="PANTHER" id="PTHR43329">
    <property type="entry name" value="EPOXIDE HYDROLASE"/>
    <property type="match status" value="1"/>
</dbReference>
<keyword evidence="1" id="KW-0378">Hydrolase</keyword>
<sequence>MPQLRETMEKIEHTTISTNGINLHVASIGSGPAILFLHGFPDLWYSWRRQLLSLADLGYRAIAPDLRGYGDSDSPPSHESYTVLHVVGDLVGLLDSLGVDRVFLVGHDWGAIVAWWMCMIRPDRVKALVNTSVVFNPRNPSVKPVDAFKALSWELTAPWAGLQIKVPVKFIVGDLDITYNIPGTKEYIHEGGLKKHVPFLQEVVVMEGVGHFLQQEKPDEVTDHIYSFFSPVVLFLHGFPDLWYSWRHQLLSFADLGYRAIAPDLRGYGDSDSPPSHESYTLLHIVGDLVGLLDSLGVDQVFLVGHDWGAIIAWWMCMIRPDRVKALVNMSVEFHPRNPSVKTLVNGFFTSHNTRPPCIPKSVFKYLPDPPALPAWFTEQDVCFYADKFSQKGFTGGLNYYRAMNLSWELTAPWDGLQIKVPVKYITGDLDPTYHIPGTKEYIHDGGLKKHVPFLQEVVVMEGVGHFLQQEKPKEITDHIYGFFKKF</sequence>
<evidence type="ECO:0000256" key="2">
    <source>
        <dbReference type="ARBA" id="ARBA00038334"/>
    </source>
</evidence>
<dbReference type="InterPro" id="IPR029058">
    <property type="entry name" value="AB_hydrolase_fold"/>
</dbReference>
<dbReference type="PRINTS" id="PR00412">
    <property type="entry name" value="EPOXHYDRLASE"/>
</dbReference>
<dbReference type="EMBL" id="JAGKQM010000009">
    <property type="protein sequence ID" value="KAH0908273.1"/>
    <property type="molecule type" value="Genomic_DNA"/>
</dbReference>
<feature type="domain" description="AB hydrolase-1" evidence="3">
    <location>
        <begin position="231"/>
        <end position="335"/>
    </location>
</feature>
<organism evidence="4 5">
    <name type="scientific">Brassica napus</name>
    <name type="common">Rape</name>
    <dbReference type="NCBI Taxonomy" id="3708"/>
    <lineage>
        <taxon>Eukaryota</taxon>
        <taxon>Viridiplantae</taxon>
        <taxon>Streptophyta</taxon>
        <taxon>Embryophyta</taxon>
        <taxon>Tracheophyta</taxon>
        <taxon>Spermatophyta</taxon>
        <taxon>Magnoliopsida</taxon>
        <taxon>eudicotyledons</taxon>
        <taxon>Gunneridae</taxon>
        <taxon>Pentapetalae</taxon>
        <taxon>rosids</taxon>
        <taxon>malvids</taxon>
        <taxon>Brassicales</taxon>
        <taxon>Brassicaceae</taxon>
        <taxon>Brassiceae</taxon>
        <taxon>Brassica</taxon>
    </lineage>
</organism>
<comment type="caution">
    <text evidence="4">The sequence shown here is derived from an EMBL/GenBank/DDBJ whole genome shotgun (WGS) entry which is preliminary data.</text>
</comment>
<keyword evidence="5" id="KW-1185">Reference proteome</keyword>
<dbReference type="InterPro" id="IPR000639">
    <property type="entry name" value="Epox_hydrolase-like"/>
</dbReference>
<gene>
    <name evidence="4" type="ORF">HID58_031594</name>
</gene>
<proteinExistence type="inferred from homology"/>
<accession>A0ABQ8BV73</accession>
<name>A0ABQ8BV73_BRANA</name>
<evidence type="ECO:0000256" key="1">
    <source>
        <dbReference type="ARBA" id="ARBA00022801"/>
    </source>
</evidence>
<evidence type="ECO:0000313" key="5">
    <source>
        <dbReference type="Proteomes" id="UP000824890"/>
    </source>
</evidence>
<dbReference type="Pfam" id="PF00561">
    <property type="entry name" value="Abhydrolase_1"/>
    <property type="match status" value="2"/>
</dbReference>
<evidence type="ECO:0000259" key="3">
    <source>
        <dbReference type="Pfam" id="PF00561"/>
    </source>
</evidence>
<dbReference type="SUPFAM" id="SSF53474">
    <property type="entry name" value="alpha/beta-Hydrolases"/>
    <property type="match status" value="2"/>
</dbReference>
<dbReference type="Proteomes" id="UP000824890">
    <property type="component" value="Unassembled WGS sequence"/>
</dbReference>
<evidence type="ECO:0000313" key="4">
    <source>
        <dbReference type="EMBL" id="KAH0908273.1"/>
    </source>
</evidence>
<protein>
    <recommendedName>
        <fullName evidence="3">AB hydrolase-1 domain-containing protein</fullName>
    </recommendedName>
</protein>